<protein>
    <submittedName>
        <fullName evidence="2">Uncharacterized protein</fullName>
    </submittedName>
</protein>
<evidence type="ECO:0000313" key="2">
    <source>
        <dbReference type="EMBL" id="KAJ1108672.1"/>
    </source>
</evidence>
<dbReference type="EMBL" id="JANPWB010000013">
    <property type="protein sequence ID" value="KAJ1108672.1"/>
    <property type="molecule type" value="Genomic_DNA"/>
</dbReference>
<evidence type="ECO:0000313" key="3">
    <source>
        <dbReference type="Proteomes" id="UP001066276"/>
    </source>
</evidence>
<reference evidence="2" key="1">
    <citation type="journal article" date="2022" name="bioRxiv">
        <title>Sequencing and chromosome-scale assembly of the giantPleurodeles waltlgenome.</title>
        <authorList>
            <person name="Brown T."/>
            <person name="Elewa A."/>
            <person name="Iarovenko S."/>
            <person name="Subramanian E."/>
            <person name="Araus A.J."/>
            <person name="Petzold A."/>
            <person name="Susuki M."/>
            <person name="Suzuki K.-i.T."/>
            <person name="Hayashi T."/>
            <person name="Toyoda A."/>
            <person name="Oliveira C."/>
            <person name="Osipova E."/>
            <person name="Leigh N.D."/>
            <person name="Simon A."/>
            <person name="Yun M.H."/>
        </authorList>
    </citation>
    <scope>NUCLEOTIDE SEQUENCE</scope>
    <source>
        <strain evidence="2">20211129_DDA</strain>
        <tissue evidence="2">Liver</tissue>
    </source>
</reference>
<feature type="compositionally biased region" description="Polar residues" evidence="1">
    <location>
        <begin position="94"/>
        <end position="104"/>
    </location>
</feature>
<feature type="region of interest" description="Disordered" evidence="1">
    <location>
        <begin position="63"/>
        <end position="151"/>
    </location>
</feature>
<name>A0AAV7MYF8_PLEWA</name>
<comment type="caution">
    <text evidence="2">The sequence shown here is derived from an EMBL/GenBank/DDBJ whole genome shotgun (WGS) entry which is preliminary data.</text>
</comment>
<organism evidence="2 3">
    <name type="scientific">Pleurodeles waltl</name>
    <name type="common">Iberian ribbed newt</name>
    <dbReference type="NCBI Taxonomy" id="8319"/>
    <lineage>
        <taxon>Eukaryota</taxon>
        <taxon>Metazoa</taxon>
        <taxon>Chordata</taxon>
        <taxon>Craniata</taxon>
        <taxon>Vertebrata</taxon>
        <taxon>Euteleostomi</taxon>
        <taxon>Amphibia</taxon>
        <taxon>Batrachia</taxon>
        <taxon>Caudata</taxon>
        <taxon>Salamandroidea</taxon>
        <taxon>Salamandridae</taxon>
        <taxon>Pleurodelinae</taxon>
        <taxon>Pleurodeles</taxon>
    </lineage>
</organism>
<evidence type="ECO:0000256" key="1">
    <source>
        <dbReference type="SAM" id="MobiDB-lite"/>
    </source>
</evidence>
<gene>
    <name evidence="2" type="ORF">NDU88_006048</name>
</gene>
<dbReference type="AlphaFoldDB" id="A0AAV7MYF8"/>
<keyword evidence="3" id="KW-1185">Reference proteome</keyword>
<sequence length="151" mass="16542">MHVGGGCVALCDGSLRSDPHPSRACSDTDTFTTEATREDSTLIGPLLPLRDLTVVKTRLHPFSREEAGSWSWSTPELTNNKERTDQEDADQGDTETAFQTSGTTLGFGAEESRCENEDRGPGEPMIEPPRFRRSVATPSTEVRDGEERSGR</sequence>
<feature type="compositionally biased region" description="Basic and acidic residues" evidence="1">
    <location>
        <begin position="141"/>
        <end position="151"/>
    </location>
</feature>
<accession>A0AAV7MYF8</accession>
<dbReference type="Proteomes" id="UP001066276">
    <property type="component" value="Chromosome 9"/>
</dbReference>
<proteinExistence type="predicted"/>
<feature type="compositionally biased region" description="Basic and acidic residues" evidence="1">
    <location>
        <begin position="110"/>
        <end position="121"/>
    </location>
</feature>